<name>A0A7J7RV43_MYOMY</name>
<keyword evidence="3" id="KW-1185">Reference proteome</keyword>
<dbReference type="AlphaFoldDB" id="A0A7J7RV43"/>
<feature type="region of interest" description="Disordered" evidence="1">
    <location>
        <begin position="57"/>
        <end position="143"/>
    </location>
</feature>
<organism evidence="2 3">
    <name type="scientific">Myotis myotis</name>
    <name type="common">Greater mouse-eared bat</name>
    <name type="synonym">Vespertilio myotis</name>
    <dbReference type="NCBI Taxonomy" id="51298"/>
    <lineage>
        <taxon>Eukaryota</taxon>
        <taxon>Metazoa</taxon>
        <taxon>Chordata</taxon>
        <taxon>Craniata</taxon>
        <taxon>Vertebrata</taxon>
        <taxon>Euteleostomi</taxon>
        <taxon>Mammalia</taxon>
        <taxon>Eutheria</taxon>
        <taxon>Laurasiatheria</taxon>
        <taxon>Chiroptera</taxon>
        <taxon>Yangochiroptera</taxon>
        <taxon>Vespertilionidae</taxon>
        <taxon>Myotis</taxon>
    </lineage>
</organism>
<dbReference type="Proteomes" id="UP000527355">
    <property type="component" value="Unassembled WGS sequence"/>
</dbReference>
<evidence type="ECO:0000313" key="3">
    <source>
        <dbReference type="Proteomes" id="UP000527355"/>
    </source>
</evidence>
<accession>A0A7J7RV43</accession>
<reference evidence="2 3" key="1">
    <citation type="journal article" date="2020" name="Nature">
        <title>Six reference-quality genomes reveal evolution of bat adaptations.</title>
        <authorList>
            <person name="Jebb D."/>
            <person name="Huang Z."/>
            <person name="Pippel M."/>
            <person name="Hughes G.M."/>
            <person name="Lavrichenko K."/>
            <person name="Devanna P."/>
            <person name="Winkler S."/>
            <person name="Jermiin L.S."/>
            <person name="Skirmuntt E.C."/>
            <person name="Katzourakis A."/>
            <person name="Burkitt-Gray L."/>
            <person name="Ray D.A."/>
            <person name="Sullivan K.A.M."/>
            <person name="Roscito J.G."/>
            <person name="Kirilenko B.M."/>
            <person name="Davalos L.M."/>
            <person name="Corthals A.P."/>
            <person name="Power M.L."/>
            <person name="Jones G."/>
            <person name="Ransome R.D."/>
            <person name="Dechmann D.K.N."/>
            <person name="Locatelli A.G."/>
            <person name="Puechmaille S.J."/>
            <person name="Fedrigo O."/>
            <person name="Jarvis E.D."/>
            <person name="Hiller M."/>
            <person name="Vernes S.C."/>
            <person name="Myers E.W."/>
            <person name="Teeling E.C."/>
        </authorList>
    </citation>
    <scope>NUCLEOTIDE SEQUENCE [LARGE SCALE GENOMIC DNA]</scope>
    <source>
        <strain evidence="2">MMyoMyo1</strain>
        <tissue evidence="2">Flight muscle</tissue>
    </source>
</reference>
<gene>
    <name evidence="2" type="ORF">mMyoMyo1_010126</name>
</gene>
<sequence>MVHSHHGCSCLSPPRFLSEINKNIFLKNAVSWGGPPSPMRQGGFIFQGRIWPVEGLRAPGGLSEPPELTYGEDIGRWGPPRPGQLGGQAVRPAVTAAPSCIHGRSPGTHGGSLCHPRRNRASTRPHGQLQGPGTDGRGQSIAL</sequence>
<dbReference type="EMBL" id="JABWUV010000021">
    <property type="protein sequence ID" value="KAF6279867.1"/>
    <property type="molecule type" value="Genomic_DNA"/>
</dbReference>
<protein>
    <submittedName>
        <fullName evidence="2">Uncharacterized protein</fullName>
    </submittedName>
</protein>
<evidence type="ECO:0000256" key="1">
    <source>
        <dbReference type="SAM" id="MobiDB-lite"/>
    </source>
</evidence>
<comment type="caution">
    <text evidence="2">The sequence shown here is derived from an EMBL/GenBank/DDBJ whole genome shotgun (WGS) entry which is preliminary data.</text>
</comment>
<evidence type="ECO:0000313" key="2">
    <source>
        <dbReference type="EMBL" id="KAF6279867.1"/>
    </source>
</evidence>
<proteinExistence type="predicted"/>